<dbReference type="Proteomes" id="UP001317742">
    <property type="component" value="Chromosome"/>
</dbReference>
<gene>
    <name evidence="2" type="ORF">SYK_24310</name>
</gene>
<protein>
    <recommendedName>
        <fullName evidence="1">Spore protein YkvP/CgeB glycosyl transferase-like domain-containing protein</fullName>
    </recommendedName>
</protein>
<sequence length="359" mass="40770">MRLFRLCTNSQLYLDRFHDQQPELEGRPYIEQYRKLMKDCYGWADFWTHGFSPLGYEVWEPVGNAVVQQKQWALEHDVEYSEKWLFEISLSQIKDFAPDVLLVNDHHTFGKSFLDRVRESCPSIKLIIGWCGAPYTSLDVFKAYDLTLSNVSSLLDVFHAKGLNSRLFRHGFSATVNDRLATVSDRGPDVSFVGSAISADQYHTSRLELLEHLSHNSALEIWSPNGKVLQGGGIASSIIHGAVFGLDMYRTLAKSFVTLNTHIDISLTYASNMRLFEATGVGACLLTDWTPNLSELFEEDVEVVTFRTAEEAVEKMDYLMAHPSERDSIAEAGQKRTLAEHSFTQRAKEMDELIRNELA</sequence>
<dbReference type="Pfam" id="PF13524">
    <property type="entry name" value="Glyco_trans_1_2"/>
    <property type="match status" value="1"/>
</dbReference>
<name>A0ABN6S7H5_9BACT</name>
<reference evidence="2 3" key="1">
    <citation type="submission" date="2022-08" db="EMBL/GenBank/DDBJ databases">
        <title>Genome Sequence of the sulphate-reducing bacterium, Pseudodesulfovibrio sp. SYK.</title>
        <authorList>
            <person name="Kondo R."/>
            <person name="Kataoka T."/>
        </authorList>
    </citation>
    <scope>NUCLEOTIDE SEQUENCE [LARGE SCALE GENOMIC DNA]</scope>
    <source>
        <strain evidence="2 3">SYK</strain>
    </source>
</reference>
<accession>A0ABN6S7H5</accession>
<dbReference type="Gene3D" id="3.40.50.2000">
    <property type="entry name" value="Glycogen Phosphorylase B"/>
    <property type="match status" value="1"/>
</dbReference>
<dbReference type="InterPro" id="IPR055259">
    <property type="entry name" value="YkvP/CgeB_Glyco_trans-like"/>
</dbReference>
<evidence type="ECO:0000313" key="3">
    <source>
        <dbReference type="Proteomes" id="UP001317742"/>
    </source>
</evidence>
<evidence type="ECO:0000313" key="2">
    <source>
        <dbReference type="EMBL" id="BDQ38071.1"/>
    </source>
</evidence>
<feature type="domain" description="Spore protein YkvP/CgeB glycosyl transferase-like" evidence="1">
    <location>
        <begin position="209"/>
        <end position="350"/>
    </location>
</feature>
<proteinExistence type="predicted"/>
<dbReference type="RefSeq" id="WP_281760578.1">
    <property type="nucleotide sequence ID" value="NZ_AP026709.1"/>
</dbReference>
<evidence type="ECO:0000259" key="1">
    <source>
        <dbReference type="Pfam" id="PF13524"/>
    </source>
</evidence>
<organism evidence="2 3">
    <name type="scientific">Pseudodesulfovibrio nedwellii</name>
    <dbReference type="NCBI Taxonomy" id="2973072"/>
    <lineage>
        <taxon>Bacteria</taxon>
        <taxon>Pseudomonadati</taxon>
        <taxon>Thermodesulfobacteriota</taxon>
        <taxon>Desulfovibrionia</taxon>
        <taxon>Desulfovibrionales</taxon>
        <taxon>Desulfovibrionaceae</taxon>
    </lineage>
</organism>
<dbReference type="EMBL" id="AP026709">
    <property type="protein sequence ID" value="BDQ38071.1"/>
    <property type="molecule type" value="Genomic_DNA"/>
</dbReference>
<keyword evidence="3" id="KW-1185">Reference proteome</keyword>